<feature type="transmembrane region" description="Helical" evidence="8">
    <location>
        <begin position="458"/>
        <end position="485"/>
    </location>
</feature>
<keyword evidence="3" id="KW-0926">Vacuole</keyword>
<feature type="domain" description="Bicarbonate transporter-like transmembrane" evidence="9">
    <location>
        <begin position="71"/>
        <end position="237"/>
    </location>
</feature>
<protein>
    <recommendedName>
        <fullName evidence="9">Bicarbonate transporter-like transmembrane domain-containing protein</fullName>
    </recommendedName>
</protein>
<evidence type="ECO:0000256" key="3">
    <source>
        <dbReference type="ARBA" id="ARBA00022554"/>
    </source>
</evidence>
<dbReference type="PANTHER" id="PTHR11453">
    <property type="entry name" value="ANION EXCHANGE PROTEIN"/>
    <property type="match status" value="1"/>
</dbReference>
<keyword evidence="4 8" id="KW-0812">Transmembrane</keyword>
<dbReference type="InterPro" id="IPR003020">
    <property type="entry name" value="HCO3_transpt_euk"/>
</dbReference>
<feature type="transmembrane region" description="Helical" evidence="8">
    <location>
        <begin position="378"/>
        <end position="399"/>
    </location>
</feature>
<evidence type="ECO:0000313" key="12">
    <source>
        <dbReference type="Proteomes" id="UP000002428"/>
    </source>
</evidence>
<dbReference type="PANTHER" id="PTHR11453:SF82">
    <property type="entry name" value="BORON TRANSPORTER 1"/>
    <property type="match status" value="1"/>
</dbReference>
<feature type="transmembrane region" description="Helical" evidence="8">
    <location>
        <begin position="244"/>
        <end position="263"/>
    </location>
</feature>
<dbReference type="GO" id="GO:0006820">
    <property type="term" value="P:monoatomic anion transport"/>
    <property type="evidence" value="ECO:0007669"/>
    <property type="project" value="InterPro"/>
</dbReference>
<evidence type="ECO:0000259" key="9">
    <source>
        <dbReference type="Pfam" id="PF00955"/>
    </source>
</evidence>
<dbReference type="AlphaFoldDB" id="Q6FNX5"/>
<comment type="similarity">
    <text evidence="2">Belongs to the anion exchanger (TC 2.A.31) family.</text>
</comment>
<feature type="transmembrane region" description="Helical" evidence="8">
    <location>
        <begin position="529"/>
        <end position="549"/>
    </location>
</feature>
<evidence type="ECO:0000256" key="5">
    <source>
        <dbReference type="ARBA" id="ARBA00022989"/>
    </source>
</evidence>
<organism evidence="11 12">
    <name type="scientific">Candida glabrata (strain ATCC 2001 / BCRC 20586 / JCM 3761 / NBRC 0622 / NRRL Y-65 / CBS 138)</name>
    <name type="common">Yeast</name>
    <name type="synonym">Nakaseomyces glabratus</name>
    <dbReference type="NCBI Taxonomy" id="284593"/>
    <lineage>
        <taxon>Eukaryota</taxon>
        <taxon>Fungi</taxon>
        <taxon>Dikarya</taxon>
        <taxon>Ascomycota</taxon>
        <taxon>Saccharomycotina</taxon>
        <taxon>Saccharomycetes</taxon>
        <taxon>Saccharomycetales</taxon>
        <taxon>Saccharomycetaceae</taxon>
        <taxon>Nakaseomyces</taxon>
    </lineage>
</organism>
<proteinExistence type="inferred from homology"/>
<dbReference type="FunCoup" id="Q6FNX5">
    <property type="interactions" value="423"/>
</dbReference>
<dbReference type="GO" id="GO:0005452">
    <property type="term" value="F:solute:inorganic anion antiporter activity"/>
    <property type="evidence" value="ECO:0007669"/>
    <property type="project" value="InterPro"/>
</dbReference>
<feature type="transmembrane region" description="Helical" evidence="8">
    <location>
        <begin position="130"/>
        <end position="156"/>
    </location>
</feature>
<dbReference type="EMBL" id="CR380956">
    <property type="protein sequence ID" value="CAG61020.1"/>
    <property type="molecule type" value="Genomic_DNA"/>
</dbReference>
<dbReference type="GO" id="GO:0080139">
    <property type="term" value="F:borate efflux transmembrane transporter activity"/>
    <property type="evidence" value="ECO:0007669"/>
    <property type="project" value="EnsemblFungi"/>
</dbReference>
<dbReference type="OMA" id="RRAPFYW"/>
<feature type="region of interest" description="Disordered" evidence="7">
    <location>
        <begin position="25"/>
        <end position="63"/>
    </location>
</feature>
<dbReference type="GO" id="GO:0000324">
    <property type="term" value="C:fungal-type vacuole"/>
    <property type="evidence" value="ECO:0007669"/>
    <property type="project" value="EnsemblFungi"/>
</dbReference>
<keyword evidence="6 8" id="KW-0472">Membrane</keyword>
<dbReference type="GO" id="GO:0050801">
    <property type="term" value="P:monoatomic ion homeostasis"/>
    <property type="evidence" value="ECO:0007669"/>
    <property type="project" value="TreeGrafter"/>
</dbReference>
<evidence type="ECO:0000256" key="7">
    <source>
        <dbReference type="SAM" id="MobiDB-lite"/>
    </source>
</evidence>
<feature type="transmembrane region" description="Helical" evidence="8">
    <location>
        <begin position="176"/>
        <end position="195"/>
    </location>
</feature>
<dbReference type="HOGENOM" id="CLU_002289_7_2_1"/>
<feature type="transmembrane region" description="Helical" evidence="8">
    <location>
        <begin position="505"/>
        <end position="523"/>
    </location>
</feature>
<dbReference type="CGD" id="CAL0133176">
    <property type="gene designation" value="CAGL0J08294g"/>
</dbReference>
<dbReference type="VEuPathDB" id="FungiDB:CAGL0J08294g"/>
<feature type="transmembrane region" description="Helical" evidence="8">
    <location>
        <begin position="283"/>
        <end position="302"/>
    </location>
</feature>
<dbReference type="InParanoid" id="Q6FNX5"/>
<evidence type="ECO:0000256" key="6">
    <source>
        <dbReference type="ARBA" id="ARBA00023136"/>
    </source>
</evidence>
<dbReference type="eggNOG" id="KOG1172">
    <property type="taxonomic scope" value="Eukaryota"/>
</dbReference>
<dbReference type="Pfam" id="PF00955">
    <property type="entry name" value="HCO3_cotransp"/>
    <property type="match status" value="2"/>
</dbReference>
<feature type="transmembrane region" description="Helical" evidence="8">
    <location>
        <begin position="202"/>
        <end position="224"/>
    </location>
</feature>
<evidence type="ECO:0000313" key="11">
    <source>
        <dbReference type="EMBL" id="CAG61020.1"/>
    </source>
</evidence>
<evidence type="ECO:0000313" key="10">
    <source>
        <dbReference type="CGD" id="CAL0133176"/>
    </source>
</evidence>
<dbReference type="GO" id="GO:0005774">
    <property type="term" value="C:vacuolar membrane"/>
    <property type="evidence" value="ECO:0007669"/>
    <property type="project" value="UniProtKB-SubCell"/>
</dbReference>
<evidence type="ECO:0000256" key="1">
    <source>
        <dbReference type="ARBA" id="ARBA00004128"/>
    </source>
</evidence>
<evidence type="ECO:0000256" key="4">
    <source>
        <dbReference type="ARBA" id="ARBA00022692"/>
    </source>
</evidence>
<comment type="subcellular location">
    <subcellularLocation>
        <location evidence="1">Vacuole membrane</location>
        <topology evidence="1">Multi-pass membrane protein</topology>
    </subcellularLocation>
</comment>
<dbReference type="FunFam" id="1.10.287.570:FF:000003">
    <property type="entry name" value="Anion exchange family protein"/>
    <property type="match status" value="1"/>
</dbReference>
<dbReference type="KEGG" id="cgr:2889926"/>
<accession>Q6FNX5</accession>
<feature type="domain" description="Bicarbonate transporter-like transmembrane" evidence="9">
    <location>
        <begin position="244"/>
        <end position="560"/>
    </location>
</feature>
<reference evidence="11 12" key="1">
    <citation type="journal article" date="2004" name="Nature">
        <title>Genome evolution in yeasts.</title>
        <authorList>
            <consortium name="Genolevures"/>
            <person name="Dujon B."/>
            <person name="Sherman D."/>
            <person name="Fischer G."/>
            <person name="Durrens P."/>
            <person name="Casaregola S."/>
            <person name="Lafontaine I."/>
            <person name="de Montigny J."/>
            <person name="Marck C."/>
            <person name="Neuveglise C."/>
            <person name="Talla E."/>
            <person name="Goffard N."/>
            <person name="Frangeul L."/>
            <person name="Aigle M."/>
            <person name="Anthouard V."/>
            <person name="Babour A."/>
            <person name="Barbe V."/>
            <person name="Barnay S."/>
            <person name="Blanchin S."/>
            <person name="Beckerich J.M."/>
            <person name="Beyne E."/>
            <person name="Bleykasten C."/>
            <person name="Boisrame A."/>
            <person name="Boyer J."/>
            <person name="Cattolico L."/>
            <person name="Confanioleri F."/>
            <person name="de Daruvar A."/>
            <person name="Despons L."/>
            <person name="Fabre E."/>
            <person name="Fairhead C."/>
            <person name="Ferry-Dumazet H."/>
            <person name="Groppi A."/>
            <person name="Hantraye F."/>
            <person name="Hennequin C."/>
            <person name="Jauniaux N."/>
            <person name="Joyet P."/>
            <person name="Kachouri R."/>
            <person name="Kerrest A."/>
            <person name="Koszul R."/>
            <person name="Lemaire M."/>
            <person name="Lesur I."/>
            <person name="Ma L."/>
            <person name="Muller H."/>
            <person name="Nicaud J.M."/>
            <person name="Nikolski M."/>
            <person name="Oztas S."/>
            <person name="Ozier-Kalogeropoulos O."/>
            <person name="Pellenz S."/>
            <person name="Potier S."/>
            <person name="Richard G.F."/>
            <person name="Straub M.L."/>
            <person name="Suleau A."/>
            <person name="Swennene D."/>
            <person name="Tekaia F."/>
            <person name="Wesolowski-Louvel M."/>
            <person name="Westhof E."/>
            <person name="Wirth B."/>
            <person name="Zeniou-Meyer M."/>
            <person name="Zivanovic I."/>
            <person name="Bolotin-Fukuhara M."/>
            <person name="Thierry A."/>
            <person name="Bouchier C."/>
            <person name="Caudron B."/>
            <person name="Scarpelli C."/>
            <person name="Gaillardin C."/>
            <person name="Weissenbach J."/>
            <person name="Wincker P."/>
            <person name="Souciet J.L."/>
        </authorList>
    </citation>
    <scope>NUCLEOTIDE SEQUENCE [LARGE SCALE GENOMIC DNA]</scope>
    <source>
        <strain evidence="12">ATCC 2001 / BCRC 20586 / JCM 3761 / NBRC 0622 / NRRL Y-65 / CBS 138</strain>
    </source>
</reference>
<keyword evidence="12" id="KW-1185">Reference proteome</keyword>
<sequence length="597" mass="67076">MIIKRHSNMVKQPANLQATSINSMESSLRQPADGPYDLSSTPSDIDGEKSALDSDEDSHKSKRRFPKPGIGIWLDLKDRLPWYWQDWTDSWDYRVIPSVVETYFNNLLPAIAFAQDMFDRTDNAYGVNEVLLASAMGGIVFGALSGQPLCIVGVTGPISIFNYTVYDIIKPLNTNYFGFMFWVYIWSMIFDLILAFGNAVCLLQYVTTFPCDIFGLFINIVYLQKGVQILTHQFKDKNGNDDPAAGFANVIVAMAMTVFGTFFKLIKMTPLLTPKLRTIISDYSNALSVLFWSSFIHFGGYLNNVDFQKLPITKAYHPTSGTYRDRSTWLAYESIPVRDVFIALPFGIILTLLFYFDHSVSSLMAQKEEYKLKKPSSFHYDFALLGLTTGVSGVLGIPAPNGLIPQAPLHTETLLVHDKDEKVIRCVEQRFTNTAQGGLMLVTMSRGLLVCLGQIPQAVLSGLFITMGIQGLTGNQIIHRLIWLFTEERKKDKSKLLQNVPKKKLILFLTFSLIGFAGEFAITDTIAAIGFPIILLLTVVACLLFPYMFTKEELDILDSNVAQEFTIKNLLMKNIRNANFFSNKDEVETDVEHVSSI</sequence>
<keyword evidence="5 8" id="KW-1133">Transmembrane helix</keyword>
<dbReference type="GO" id="GO:0005886">
    <property type="term" value="C:plasma membrane"/>
    <property type="evidence" value="ECO:0007669"/>
    <property type="project" value="EnsemblFungi"/>
</dbReference>
<dbReference type="Proteomes" id="UP000002428">
    <property type="component" value="Chromosome J"/>
</dbReference>
<dbReference type="GO" id="GO:0006623">
    <property type="term" value="P:protein targeting to vacuole"/>
    <property type="evidence" value="ECO:0007669"/>
    <property type="project" value="EnsemblFungi"/>
</dbReference>
<name>Q6FNX5_CANGA</name>
<evidence type="ECO:0000256" key="2">
    <source>
        <dbReference type="ARBA" id="ARBA00010993"/>
    </source>
</evidence>
<dbReference type="Gene3D" id="1.10.287.570">
    <property type="entry name" value="Helical hairpin bin"/>
    <property type="match status" value="1"/>
</dbReference>
<feature type="transmembrane region" description="Helical" evidence="8">
    <location>
        <begin position="340"/>
        <end position="357"/>
    </location>
</feature>
<gene>
    <name evidence="10 11" type="ordered locus">CAGL0J08294g</name>
</gene>
<dbReference type="STRING" id="284593.Q6FNX5"/>
<dbReference type="InterPro" id="IPR011531">
    <property type="entry name" value="HCO3_transpt-like_TM_dom"/>
</dbReference>
<evidence type="ECO:0000256" key="8">
    <source>
        <dbReference type="SAM" id="Phobius"/>
    </source>
</evidence>